<keyword evidence="2" id="KW-1185">Reference proteome</keyword>
<protein>
    <recommendedName>
        <fullName evidence="3">HK97 gp10 family phage protein</fullName>
    </recommendedName>
</protein>
<evidence type="ECO:0000313" key="1">
    <source>
        <dbReference type="EMBL" id="EOH96385.1"/>
    </source>
</evidence>
<dbReference type="AlphaFoldDB" id="R2SMK2"/>
<gene>
    <name evidence="1" type="ORF">UAU_01036</name>
</gene>
<dbReference type="STRING" id="160454.RV10_GL002550"/>
<dbReference type="eggNOG" id="ENOG50306E1">
    <property type="taxonomic scope" value="Bacteria"/>
</dbReference>
<dbReference type="RefSeq" id="WP_010756090.1">
    <property type="nucleotide sequence ID" value="NZ_ASWD01000007.1"/>
</dbReference>
<evidence type="ECO:0008006" key="3">
    <source>
        <dbReference type="Google" id="ProtNLM"/>
    </source>
</evidence>
<name>R2SMK2_9ENTE</name>
<proteinExistence type="predicted"/>
<organism evidence="1 2">
    <name type="scientific">Enterococcus pallens ATCC BAA-351</name>
    <dbReference type="NCBI Taxonomy" id="1158607"/>
    <lineage>
        <taxon>Bacteria</taxon>
        <taxon>Bacillati</taxon>
        <taxon>Bacillota</taxon>
        <taxon>Bacilli</taxon>
        <taxon>Lactobacillales</taxon>
        <taxon>Enterococcaceae</taxon>
        <taxon>Enterococcus</taxon>
    </lineage>
</organism>
<dbReference type="Proteomes" id="UP000013782">
    <property type="component" value="Unassembled WGS sequence"/>
</dbReference>
<dbReference type="PATRIC" id="fig|1158607.3.peg.1039"/>
<sequence length="146" mass="16492">MGAEFNAATSWSVDFVELDKLIKNMQQIPDESETVINNTLKNTSGKRTVKTIIQGMPLSGVINRITTKRHAAQSQSLNITHENLGFIIRPKKNFEYLKYPDLGIGTSIKKSPQEFMRKGMEQEVPEITDDLNQELLKMINKKLGGK</sequence>
<reference evidence="1 2" key="1">
    <citation type="submission" date="2013-02" db="EMBL/GenBank/DDBJ databases">
        <title>The Genome Sequence of Enterococcus pallens BAA-351.</title>
        <authorList>
            <consortium name="The Broad Institute Genome Sequencing Platform"/>
            <consortium name="The Broad Institute Genome Sequencing Center for Infectious Disease"/>
            <person name="Earl A.M."/>
            <person name="Gilmore M.S."/>
            <person name="Lebreton F."/>
            <person name="Walker B."/>
            <person name="Young S.K."/>
            <person name="Zeng Q."/>
            <person name="Gargeya S."/>
            <person name="Fitzgerald M."/>
            <person name="Haas B."/>
            <person name="Abouelleil A."/>
            <person name="Alvarado L."/>
            <person name="Arachchi H.M."/>
            <person name="Berlin A.M."/>
            <person name="Chapman S.B."/>
            <person name="Dewar J."/>
            <person name="Goldberg J."/>
            <person name="Griggs A."/>
            <person name="Gujja S."/>
            <person name="Hansen M."/>
            <person name="Howarth C."/>
            <person name="Imamovic A."/>
            <person name="Larimer J."/>
            <person name="McCowan C."/>
            <person name="Murphy C."/>
            <person name="Neiman D."/>
            <person name="Pearson M."/>
            <person name="Priest M."/>
            <person name="Roberts A."/>
            <person name="Saif S."/>
            <person name="Shea T."/>
            <person name="Sisk P."/>
            <person name="Sykes S."/>
            <person name="Wortman J."/>
            <person name="Nusbaum C."/>
            <person name="Birren B."/>
        </authorList>
    </citation>
    <scope>NUCLEOTIDE SEQUENCE [LARGE SCALE GENOMIC DNA]</scope>
    <source>
        <strain evidence="1 2">ATCC BAA-351</strain>
    </source>
</reference>
<evidence type="ECO:0000313" key="2">
    <source>
        <dbReference type="Proteomes" id="UP000013782"/>
    </source>
</evidence>
<comment type="caution">
    <text evidence="1">The sequence shown here is derived from an EMBL/GenBank/DDBJ whole genome shotgun (WGS) entry which is preliminary data.</text>
</comment>
<accession>R2SMK2</accession>
<dbReference type="EMBL" id="AJAQ01000008">
    <property type="protein sequence ID" value="EOH96385.1"/>
    <property type="molecule type" value="Genomic_DNA"/>
</dbReference>
<dbReference type="HOGENOM" id="CLU_151130_0_0_9"/>
<dbReference type="OrthoDB" id="2889120at2"/>